<dbReference type="InterPro" id="IPR000195">
    <property type="entry name" value="Rab-GAP-TBC_dom"/>
</dbReference>
<dbReference type="HOGENOM" id="CLU_1391661_0_0_1"/>
<dbReference type="PANTHER" id="PTHR47219:SF16">
    <property type="entry name" value="GTPASE ACTIVATING PROTEIN"/>
    <property type="match status" value="1"/>
</dbReference>
<dbReference type="PANTHER" id="PTHR47219">
    <property type="entry name" value="RAB GTPASE-ACTIVATING PROTEIN 1-LIKE"/>
    <property type="match status" value="1"/>
</dbReference>
<reference evidence="4" key="1">
    <citation type="submission" date="2013-02" db="EMBL/GenBank/DDBJ databases">
        <authorList>
            <person name="Hughes D."/>
        </authorList>
    </citation>
    <scope>NUCLEOTIDE SEQUENCE</scope>
    <source>
        <strain>Durham</strain>
        <strain evidence="4">NC isolate 2 -- Noor lab</strain>
    </source>
</reference>
<dbReference type="InterPro" id="IPR021785">
    <property type="entry name" value="DUF3350"/>
</dbReference>
<dbReference type="Gene3D" id="1.10.10.2750">
    <property type="match status" value="1"/>
</dbReference>
<dbReference type="SUPFAM" id="SSF47923">
    <property type="entry name" value="Ypt/Rab-GAP domain of gyp1p"/>
    <property type="match status" value="1"/>
</dbReference>
<evidence type="ECO:0000256" key="1">
    <source>
        <dbReference type="ARBA" id="ARBA00022553"/>
    </source>
</evidence>
<sequence>MVDIFYKVGNSPKEVSAEDKGSFRQAILNSVTASSEEVEPTKIKRTPAEYRELWKQAIRQTILLIRMERENANLLAKQNENEIKKIKLDYDTIIKCDRQLVDRWETIMERHSSKIATKRDPKVLFQAIKNGVPRAKRGEVWTFLAEQHSLHTAPVDTKNFPMYHTPYPVLLKSLTEHQHAIFIDLGRTFPNHVYYK</sequence>
<name>T1GZB7_MEGSC</name>
<proteinExistence type="predicted"/>
<feature type="domain" description="Rab-GAP TBC" evidence="2">
    <location>
        <begin position="131"/>
        <end position="196"/>
    </location>
</feature>
<dbReference type="InterPro" id="IPR035969">
    <property type="entry name" value="Rab-GAP_TBC_sf"/>
</dbReference>
<dbReference type="PROSITE" id="PS50086">
    <property type="entry name" value="TBC_RABGAP"/>
    <property type="match status" value="1"/>
</dbReference>
<dbReference type="EnsemblMetazoa" id="MESCA009215-RA">
    <property type="protein sequence ID" value="MESCA009215-PA"/>
    <property type="gene ID" value="MESCA009215"/>
</dbReference>
<evidence type="ECO:0000259" key="2">
    <source>
        <dbReference type="PROSITE" id="PS50086"/>
    </source>
</evidence>
<dbReference type="FunFam" id="1.10.10.2750:FF:000002">
    <property type="entry name" value="TBC1 domain family member 4"/>
    <property type="match status" value="1"/>
</dbReference>
<dbReference type="STRING" id="36166.T1GZB7"/>
<dbReference type="AlphaFoldDB" id="T1GZB7"/>
<evidence type="ECO:0000313" key="4">
    <source>
        <dbReference type="Proteomes" id="UP000015102"/>
    </source>
</evidence>
<keyword evidence="1" id="KW-0597">Phosphoprotein</keyword>
<dbReference type="InterPro" id="IPR050302">
    <property type="entry name" value="Rab_GAP_TBC_domain"/>
</dbReference>
<keyword evidence="4" id="KW-1185">Reference proteome</keyword>
<dbReference type="Proteomes" id="UP000015102">
    <property type="component" value="Unassembled WGS sequence"/>
</dbReference>
<dbReference type="EMBL" id="CAQQ02387820">
    <property type="status" value="NOT_ANNOTATED_CDS"/>
    <property type="molecule type" value="Genomic_DNA"/>
</dbReference>
<organism evidence="3 4">
    <name type="scientific">Megaselia scalaris</name>
    <name type="common">Humpbacked fly</name>
    <name type="synonym">Phora scalaris</name>
    <dbReference type="NCBI Taxonomy" id="36166"/>
    <lineage>
        <taxon>Eukaryota</taxon>
        <taxon>Metazoa</taxon>
        <taxon>Ecdysozoa</taxon>
        <taxon>Arthropoda</taxon>
        <taxon>Hexapoda</taxon>
        <taxon>Insecta</taxon>
        <taxon>Pterygota</taxon>
        <taxon>Neoptera</taxon>
        <taxon>Endopterygota</taxon>
        <taxon>Diptera</taxon>
        <taxon>Brachycera</taxon>
        <taxon>Muscomorpha</taxon>
        <taxon>Platypezoidea</taxon>
        <taxon>Phoridae</taxon>
        <taxon>Megaseliini</taxon>
        <taxon>Megaselia</taxon>
    </lineage>
</organism>
<reference evidence="3" key="2">
    <citation type="submission" date="2015-06" db="UniProtKB">
        <authorList>
            <consortium name="EnsemblMetazoa"/>
        </authorList>
    </citation>
    <scope>IDENTIFICATION</scope>
</reference>
<evidence type="ECO:0000313" key="3">
    <source>
        <dbReference type="EnsemblMetazoa" id="MESCA009215-PA"/>
    </source>
</evidence>
<accession>T1GZB7</accession>
<dbReference type="Pfam" id="PF11830">
    <property type="entry name" value="DUF3350"/>
    <property type="match status" value="1"/>
</dbReference>
<protein>
    <recommendedName>
        <fullName evidence="2">Rab-GAP TBC domain-containing protein</fullName>
    </recommendedName>
</protein>